<dbReference type="EMBL" id="MKZY01000008">
    <property type="protein sequence ID" value="OOO06203.1"/>
    <property type="molecule type" value="Genomic_DNA"/>
</dbReference>
<evidence type="ECO:0000313" key="3">
    <source>
        <dbReference type="Proteomes" id="UP000190312"/>
    </source>
</evidence>
<feature type="compositionally biased region" description="Basic and acidic residues" evidence="1">
    <location>
        <begin position="28"/>
        <end position="37"/>
    </location>
</feature>
<gene>
    <name evidence="2" type="ORF">OAory_01018640</name>
</gene>
<name>A0A1S9DAU7_ASPOZ</name>
<comment type="caution">
    <text evidence="2">The sequence shown here is derived from an EMBL/GenBank/DDBJ whole genome shotgun (WGS) entry which is preliminary data.</text>
</comment>
<dbReference type="AlphaFoldDB" id="A0A1S9DAU7"/>
<feature type="region of interest" description="Disordered" evidence="1">
    <location>
        <begin position="1"/>
        <end position="37"/>
    </location>
</feature>
<evidence type="ECO:0000256" key="1">
    <source>
        <dbReference type="SAM" id="MobiDB-lite"/>
    </source>
</evidence>
<organism evidence="2 3">
    <name type="scientific">Aspergillus oryzae</name>
    <name type="common">Yellow koji mold</name>
    <dbReference type="NCBI Taxonomy" id="5062"/>
    <lineage>
        <taxon>Eukaryota</taxon>
        <taxon>Fungi</taxon>
        <taxon>Dikarya</taxon>
        <taxon>Ascomycota</taxon>
        <taxon>Pezizomycotina</taxon>
        <taxon>Eurotiomycetes</taxon>
        <taxon>Eurotiomycetidae</taxon>
        <taxon>Eurotiales</taxon>
        <taxon>Aspergillaceae</taxon>
        <taxon>Aspergillus</taxon>
        <taxon>Aspergillus subgen. Circumdati</taxon>
    </lineage>
</organism>
<accession>A0A1S9DAU7</accession>
<dbReference type="Proteomes" id="UP000190312">
    <property type="component" value="Unassembled WGS sequence"/>
</dbReference>
<protein>
    <submittedName>
        <fullName evidence="2">Uncharacterized protein</fullName>
    </submittedName>
</protein>
<reference evidence="2 3" key="1">
    <citation type="submission" date="2016-10" db="EMBL/GenBank/DDBJ databases">
        <title>Genome sequencing of Aspergillus oryzae BCC7051.</title>
        <authorList>
            <person name="Thammarongtham C."/>
            <person name="Vorapreeda T."/>
            <person name="Nookaew I."/>
            <person name="Srisuk T."/>
            <person name="Land M."/>
            <person name="Jeennor S."/>
            <person name="Laoteng K."/>
        </authorList>
    </citation>
    <scope>NUCLEOTIDE SEQUENCE [LARGE SCALE GENOMIC DNA]</scope>
    <source>
        <strain evidence="2 3">BCC7051</strain>
    </source>
</reference>
<feature type="compositionally biased region" description="Polar residues" evidence="1">
    <location>
        <begin position="11"/>
        <end position="27"/>
    </location>
</feature>
<evidence type="ECO:0000313" key="2">
    <source>
        <dbReference type="EMBL" id="OOO06203.1"/>
    </source>
</evidence>
<proteinExistence type="predicted"/>
<sequence>MFFLYPGDYDNNPSHEMTGGNSTSTETQTHHGDVMTSESRIRDEMYKHLRVYVTADMLGIDDLMKKISRNSEILRSLSPYKMEHSDMLAKVIAENIACFIGKDSMLDILENSGHLAVSVLKIVVSCLADSDGPG</sequence>